<evidence type="ECO:0000313" key="8">
    <source>
        <dbReference type="Proteomes" id="UP000223968"/>
    </source>
</evidence>
<dbReference type="AlphaFoldDB" id="A0A2B7WRY1"/>
<keyword evidence="3" id="KW-0804">Transcription</keyword>
<sequence length="842" mass="92817">MSTGQNRVHKRAYQACIPCRERRVRCDLGSVDSPHEGPCGRCRRERKFCHFSATRGKKKKAGTAGSQDGIKQPEDGYVARTERAPTFDSSITSPHVTMADVSQNNHSLVTTSGSGSRINAQDIIRQMTSNDYRPPTSSSGGEKAVATLLRDATYTSHDALNLLWEAGRHSERVRALENPQPARTATPTSVPGRPSIAPSNHGTGIDDALQPWSNLRFVRTGLITAEEAMGFVNYFHAYLAPFTPISSSSFQDPSMHPILLEEEPILAVTILMLGSRYMSLSGPGAVSRSYLIHERLWQHLQGMISRMIFGQEQFAGATHDNGASTDFSSGQAAESALAGSNFGSLRTLGTCEALLLLSEWHPRSLNVPAADDGDSIIVKDDVRRTRASTAGIGGRIRIDWLEPVWRSDRMCWSMLGNALALAVELGIFDEYDNTTIGARESRRDIWNNPSSSQRAYRVQHLLWVYLTQTSGRLVGWKNLTSVSVTHHEASIKHGDTIRCWIGVASLMKRGNEVLFPSRERTREMVKTGEYLGLLRVLNPLLREWQMEFDRAKLSKPMRAILSIEYGYVKVSINSVALQAIIDHHERNASDTGAMRVSSVLNPYDGNKEYFMEVVYAARSILQTAVEDLLPDGHLKHIPIRTYSRILAGALFCLKASALGQIDEETVLSLDLVERTAEALCTCVVDDVHLSNRFGELLKALASSLRARVMRAAANEHSQSGNITPGQTPSQRNHFHDGPRSDISSAAAINPYEHPADNAGTDPTVTPKPDYNMHSSSNISTAPGDPSGYLSMHPNDTLDPSSLHEDPLMNFAGLGHNQLGWSGGQDFFDMLGPLLDVQYEQYR</sequence>
<dbReference type="GO" id="GO:0008270">
    <property type="term" value="F:zinc ion binding"/>
    <property type="evidence" value="ECO:0007669"/>
    <property type="project" value="InterPro"/>
</dbReference>
<keyword evidence="2" id="KW-0238">DNA-binding</keyword>
<proteinExistence type="predicted"/>
<feature type="region of interest" description="Disordered" evidence="5">
    <location>
        <begin position="712"/>
        <end position="803"/>
    </location>
</feature>
<dbReference type="STRING" id="1447875.A0A2B7WRY1"/>
<dbReference type="EMBL" id="PDNB01000205">
    <property type="protein sequence ID" value="PGG99362.1"/>
    <property type="molecule type" value="Genomic_DNA"/>
</dbReference>
<dbReference type="GO" id="GO:0005634">
    <property type="term" value="C:nucleus"/>
    <property type="evidence" value="ECO:0007669"/>
    <property type="project" value="TreeGrafter"/>
</dbReference>
<feature type="domain" description="Zn(2)-C6 fungal-type" evidence="6">
    <location>
        <begin position="15"/>
        <end position="51"/>
    </location>
</feature>
<protein>
    <recommendedName>
        <fullName evidence="6">Zn(2)-C6 fungal-type domain-containing protein</fullName>
    </recommendedName>
</protein>
<dbReference type="PANTHER" id="PTHR31644:SF2">
    <property type="entry name" value="TRANSCRIPTIONAL ACTIVATOR ARO80-RELATED"/>
    <property type="match status" value="1"/>
</dbReference>
<dbReference type="PROSITE" id="PS50048">
    <property type="entry name" value="ZN2_CY6_FUNGAL_2"/>
    <property type="match status" value="1"/>
</dbReference>
<dbReference type="PANTHER" id="PTHR31644">
    <property type="entry name" value="TRANSCRIPTIONAL ACTIVATOR ARO80-RELATED"/>
    <property type="match status" value="1"/>
</dbReference>
<evidence type="ECO:0000256" key="1">
    <source>
        <dbReference type="ARBA" id="ARBA00023015"/>
    </source>
</evidence>
<dbReference type="GO" id="GO:0000981">
    <property type="term" value="F:DNA-binding transcription factor activity, RNA polymerase II-specific"/>
    <property type="evidence" value="ECO:0007669"/>
    <property type="project" value="InterPro"/>
</dbReference>
<evidence type="ECO:0000313" key="7">
    <source>
        <dbReference type="EMBL" id="PGG99362.1"/>
    </source>
</evidence>
<keyword evidence="1" id="KW-0805">Transcription regulation</keyword>
<accession>A0A2B7WRY1</accession>
<dbReference type="Gene3D" id="4.10.240.10">
    <property type="entry name" value="Zn(2)-C6 fungal-type DNA-binding domain"/>
    <property type="match status" value="1"/>
</dbReference>
<keyword evidence="4" id="KW-0539">Nucleus</keyword>
<feature type="region of interest" description="Disordered" evidence="5">
    <location>
        <begin position="174"/>
        <end position="203"/>
    </location>
</feature>
<dbReference type="SMART" id="SM00066">
    <property type="entry name" value="GAL4"/>
    <property type="match status" value="1"/>
</dbReference>
<keyword evidence="8" id="KW-1185">Reference proteome</keyword>
<dbReference type="InterPro" id="IPR036864">
    <property type="entry name" value="Zn2-C6_fun-type_DNA-bd_sf"/>
</dbReference>
<dbReference type="PROSITE" id="PS00463">
    <property type="entry name" value="ZN2_CY6_FUNGAL_1"/>
    <property type="match status" value="1"/>
</dbReference>
<feature type="region of interest" description="Disordered" evidence="5">
    <location>
        <begin position="54"/>
        <end position="73"/>
    </location>
</feature>
<dbReference type="GO" id="GO:0045944">
    <property type="term" value="P:positive regulation of transcription by RNA polymerase II"/>
    <property type="evidence" value="ECO:0007669"/>
    <property type="project" value="TreeGrafter"/>
</dbReference>
<dbReference type="InterPro" id="IPR052780">
    <property type="entry name" value="AAA_Catabolism_Regulators"/>
</dbReference>
<dbReference type="SUPFAM" id="SSF57701">
    <property type="entry name" value="Zn2/Cys6 DNA-binding domain"/>
    <property type="match status" value="1"/>
</dbReference>
<evidence type="ECO:0000259" key="6">
    <source>
        <dbReference type="PROSITE" id="PS50048"/>
    </source>
</evidence>
<dbReference type="CDD" id="cd00067">
    <property type="entry name" value="GAL4"/>
    <property type="match status" value="1"/>
</dbReference>
<dbReference type="Proteomes" id="UP000223968">
    <property type="component" value="Unassembled WGS sequence"/>
</dbReference>
<evidence type="ECO:0000256" key="3">
    <source>
        <dbReference type="ARBA" id="ARBA00023163"/>
    </source>
</evidence>
<feature type="compositionally biased region" description="Polar residues" evidence="5">
    <location>
        <begin position="715"/>
        <end position="731"/>
    </location>
</feature>
<organism evidence="7 8">
    <name type="scientific">Helicocarpus griseus UAMH5409</name>
    <dbReference type="NCBI Taxonomy" id="1447875"/>
    <lineage>
        <taxon>Eukaryota</taxon>
        <taxon>Fungi</taxon>
        <taxon>Dikarya</taxon>
        <taxon>Ascomycota</taxon>
        <taxon>Pezizomycotina</taxon>
        <taxon>Eurotiomycetes</taxon>
        <taxon>Eurotiomycetidae</taxon>
        <taxon>Onygenales</taxon>
        <taxon>Ajellomycetaceae</taxon>
        <taxon>Helicocarpus</taxon>
    </lineage>
</organism>
<evidence type="ECO:0000256" key="4">
    <source>
        <dbReference type="ARBA" id="ARBA00023242"/>
    </source>
</evidence>
<name>A0A2B7WRY1_9EURO</name>
<gene>
    <name evidence="7" type="ORF">AJ79_08556</name>
</gene>
<evidence type="ECO:0000256" key="5">
    <source>
        <dbReference type="SAM" id="MobiDB-lite"/>
    </source>
</evidence>
<dbReference type="GO" id="GO:0003677">
    <property type="term" value="F:DNA binding"/>
    <property type="evidence" value="ECO:0007669"/>
    <property type="project" value="UniProtKB-KW"/>
</dbReference>
<dbReference type="OrthoDB" id="2262349at2759"/>
<evidence type="ECO:0000256" key="2">
    <source>
        <dbReference type="ARBA" id="ARBA00023125"/>
    </source>
</evidence>
<reference evidence="7 8" key="1">
    <citation type="submission" date="2017-10" db="EMBL/GenBank/DDBJ databases">
        <title>Comparative genomics in systemic dimorphic fungi from Ajellomycetaceae.</title>
        <authorList>
            <person name="Munoz J.F."/>
            <person name="Mcewen J.G."/>
            <person name="Clay O.K."/>
            <person name="Cuomo C.A."/>
        </authorList>
    </citation>
    <scope>NUCLEOTIDE SEQUENCE [LARGE SCALE GENOMIC DNA]</scope>
    <source>
        <strain evidence="7 8">UAMH5409</strain>
    </source>
</reference>
<comment type="caution">
    <text evidence="7">The sequence shown here is derived from an EMBL/GenBank/DDBJ whole genome shotgun (WGS) entry which is preliminary data.</text>
</comment>
<dbReference type="Pfam" id="PF00172">
    <property type="entry name" value="Zn_clus"/>
    <property type="match status" value="1"/>
</dbReference>
<dbReference type="InterPro" id="IPR001138">
    <property type="entry name" value="Zn2Cys6_DnaBD"/>
</dbReference>
<dbReference type="GO" id="GO:0009074">
    <property type="term" value="P:aromatic amino acid family catabolic process"/>
    <property type="evidence" value="ECO:0007669"/>
    <property type="project" value="TreeGrafter"/>
</dbReference>